<sequence length="56" mass="5931">SPYDVTVSGWCWAQTLLLHSWAQPRLQGLCPQHSVPASAACLSCSSDCSGELLVLG</sequence>
<proteinExistence type="predicted"/>
<feature type="non-terminal residue" evidence="1">
    <location>
        <position position="1"/>
    </location>
</feature>
<name>A0AAV7LBX0_PLEWA</name>
<gene>
    <name evidence="1" type="ORF">NDU88_000094</name>
</gene>
<evidence type="ECO:0000313" key="1">
    <source>
        <dbReference type="EMBL" id="KAJ1086898.1"/>
    </source>
</evidence>
<accession>A0AAV7LBX0</accession>
<comment type="caution">
    <text evidence="1">The sequence shown here is derived from an EMBL/GenBank/DDBJ whole genome shotgun (WGS) entry which is preliminary data.</text>
</comment>
<protein>
    <submittedName>
        <fullName evidence="1">Uncharacterized protein</fullName>
    </submittedName>
</protein>
<reference evidence="1" key="1">
    <citation type="journal article" date="2022" name="bioRxiv">
        <title>Sequencing and chromosome-scale assembly of the giantPleurodeles waltlgenome.</title>
        <authorList>
            <person name="Brown T."/>
            <person name="Elewa A."/>
            <person name="Iarovenko S."/>
            <person name="Subramanian E."/>
            <person name="Araus A.J."/>
            <person name="Petzold A."/>
            <person name="Susuki M."/>
            <person name="Suzuki K.-i.T."/>
            <person name="Hayashi T."/>
            <person name="Toyoda A."/>
            <person name="Oliveira C."/>
            <person name="Osipova E."/>
            <person name="Leigh N.D."/>
            <person name="Simon A."/>
            <person name="Yun M.H."/>
        </authorList>
    </citation>
    <scope>NUCLEOTIDE SEQUENCE</scope>
    <source>
        <strain evidence="1">20211129_DDA</strain>
        <tissue evidence="1">Liver</tissue>
    </source>
</reference>
<organism evidence="1 2">
    <name type="scientific">Pleurodeles waltl</name>
    <name type="common">Iberian ribbed newt</name>
    <dbReference type="NCBI Taxonomy" id="8319"/>
    <lineage>
        <taxon>Eukaryota</taxon>
        <taxon>Metazoa</taxon>
        <taxon>Chordata</taxon>
        <taxon>Craniata</taxon>
        <taxon>Vertebrata</taxon>
        <taxon>Euteleostomi</taxon>
        <taxon>Amphibia</taxon>
        <taxon>Batrachia</taxon>
        <taxon>Caudata</taxon>
        <taxon>Salamandroidea</taxon>
        <taxon>Salamandridae</taxon>
        <taxon>Pleurodelinae</taxon>
        <taxon>Pleurodeles</taxon>
    </lineage>
</organism>
<keyword evidence="2" id="KW-1185">Reference proteome</keyword>
<feature type="non-terminal residue" evidence="1">
    <location>
        <position position="56"/>
    </location>
</feature>
<dbReference type="AlphaFoldDB" id="A0AAV7LBX0"/>
<dbReference type="Proteomes" id="UP001066276">
    <property type="component" value="Chromosome 11"/>
</dbReference>
<dbReference type="EMBL" id="JANPWB010000015">
    <property type="protein sequence ID" value="KAJ1086898.1"/>
    <property type="molecule type" value="Genomic_DNA"/>
</dbReference>
<evidence type="ECO:0000313" key="2">
    <source>
        <dbReference type="Proteomes" id="UP001066276"/>
    </source>
</evidence>